<evidence type="ECO:0000313" key="1">
    <source>
        <dbReference type="EnsemblMetazoa" id="PPAI006139-PA"/>
    </source>
</evidence>
<dbReference type="AlphaFoldDB" id="A0A1B0DE16"/>
<dbReference type="GO" id="GO:0005886">
    <property type="term" value="C:plasma membrane"/>
    <property type="evidence" value="ECO:0007669"/>
    <property type="project" value="TreeGrafter"/>
</dbReference>
<keyword evidence="2" id="KW-1185">Reference proteome</keyword>
<dbReference type="GO" id="GO:0045159">
    <property type="term" value="F:myosin II binding"/>
    <property type="evidence" value="ECO:0007669"/>
    <property type="project" value="TreeGrafter"/>
</dbReference>
<dbReference type="VEuPathDB" id="VectorBase:PPAPM1_004867"/>
<dbReference type="GO" id="GO:0032878">
    <property type="term" value="P:regulation of establishment or maintenance of cell polarity"/>
    <property type="evidence" value="ECO:0007669"/>
    <property type="project" value="TreeGrafter"/>
</dbReference>
<accession>A0A1B0DE16</accession>
<dbReference type="GO" id="GO:0030866">
    <property type="term" value="P:cortical actin cytoskeleton organization"/>
    <property type="evidence" value="ECO:0007669"/>
    <property type="project" value="TreeGrafter"/>
</dbReference>
<dbReference type="Proteomes" id="UP000092462">
    <property type="component" value="Unassembled WGS sequence"/>
</dbReference>
<dbReference type="VEuPathDB" id="VectorBase:PPAI006139"/>
<dbReference type="GO" id="GO:0008593">
    <property type="term" value="P:regulation of Notch signaling pathway"/>
    <property type="evidence" value="ECO:0007669"/>
    <property type="project" value="TreeGrafter"/>
</dbReference>
<name>A0A1B0DE16_PHLPP</name>
<organism evidence="1 2">
    <name type="scientific">Phlebotomus papatasi</name>
    <name type="common">Sandfly</name>
    <dbReference type="NCBI Taxonomy" id="29031"/>
    <lineage>
        <taxon>Eukaryota</taxon>
        <taxon>Metazoa</taxon>
        <taxon>Ecdysozoa</taxon>
        <taxon>Arthropoda</taxon>
        <taxon>Hexapoda</taxon>
        <taxon>Insecta</taxon>
        <taxon>Pterygota</taxon>
        <taxon>Neoptera</taxon>
        <taxon>Endopterygota</taxon>
        <taxon>Diptera</taxon>
        <taxon>Nematocera</taxon>
        <taxon>Psychodoidea</taxon>
        <taxon>Psychodidae</taxon>
        <taxon>Phlebotomus</taxon>
        <taxon>Phlebotomus</taxon>
    </lineage>
</organism>
<protein>
    <submittedName>
        <fullName evidence="1">Uncharacterized protein</fullName>
    </submittedName>
</protein>
<proteinExistence type="predicted"/>
<reference evidence="1" key="1">
    <citation type="submission" date="2022-08" db="UniProtKB">
        <authorList>
            <consortium name="EnsemblMetazoa"/>
        </authorList>
    </citation>
    <scope>IDENTIFICATION</scope>
    <source>
        <strain evidence="1">Israel</strain>
    </source>
</reference>
<dbReference type="EnsemblMetazoa" id="PPAI006139-RA">
    <property type="protein sequence ID" value="PPAI006139-PA"/>
    <property type="gene ID" value="PPAI006139"/>
</dbReference>
<dbReference type="GO" id="GO:0051294">
    <property type="term" value="P:establishment of spindle orientation"/>
    <property type="evidence" value="ECO:0007669"/>
    <property type="project" value="TreeGrafter"/>
</dbReference>
<sequence length="309" mass="33002">MKLDTPTPVDCILTIPGTDFSLKRSTVVLAGHTTTTAKNADYGDDFREESYDDSSSYTEVGLLCLTNLGDCLVLSVPELKRQLNAAAVRREDINGISSLCFTNHGEALYMMSSSEIQRVTLSTSKMICPEGTIDLEPYVGSEELNTTPVAVEEEEVKSDLNASLGTSSDNAIHQNAAEGLTNGSLEGNNRANETISSSMGDITVDSVRDHLNTTTTTLCSQTTEEIVGRVSVLTTHTSDKVTSATIRDLDNLNSLNLKDLSPIGDTTESNTTSVVVKSVITSIAHGGTNGEPETTTTTTSSTTRKESQF</sequence>
<dbReference type="PANTHER" id="PTHR10241">
    <property type="entry name" value="LETHAL 2 GIANT LARVAE PROTEIN"/>
    <property type="match status" value="1"/>
</dbReference>
<dbReference type="GO" id="GO:0030864">
    <property type="term" value="C:cortical actin cytoskeleton"/>
    <property type="evidence" value="ECO:0007669"/>
    <property type="project" value="TreeGrafter"/>
</dbReference>
<dbReference type="PANTHER" id="PTHR10241:SF29">
    <property type="entry name" value="LETHAL(2) GIANT LARVAE PROTEIN"/>
    <property type="match status" value="1"/>
</dbReference>
<dbReference type="GO" id="GO:0005096">
    <property type="term" value="F:GTPase activator activity"/>
    <property type="evidence" value="ECO:0007669"/>
    <property type="project" value="TreeGrafter"/>
</dbReference>
<dbReference type="EMBL" id="AJVK01014689">
    <property type="status" value="NOT_ANNOTATED_CDS"/>
    <property type="molecule type" value="Genomic_DNA"/>
</dbReference>
<evidence type="ECO:0000313" key="2">
    <source>
        <dbReference type="Proteomes" id="UP000092462"/>
    </source>
</evidence>
<dbReference type="GO" id="GO:0006893">
    <property type="term" value="P:Golgi to plasma membrane transport"/>
    <property type="evidence" value="ECO:0007669"/>
    <property type="project" value="TreeGrafter"/>
</dbReference>
<dbReference type="VEuPathDB" id="VectorBase:PPAPM1_010175"/>
<dbReference type="GO" id="GO:0019905">
    <property type="term" value="F:syntaxin binding"/>
    <property type="evidence" value="ECO:0007669"/>
    <property type="project" value="TreeGrafter"/>
</dbReference>